<name>A0ABV7ZUL0_9GAMM</name>
<dbReference type="SUPFAM" id="SSF102114">
    <property type="entry name" value="Radical SAM enzymes"/>
    <property type="match status" value="1"/>
</dbReference>
<dbReference type="Pfam" id="PF04055">
    <property type="entry name" value="Radical_SAM"/>
    <property type="match status" value="1"/>
</dbReference>
<keyword evidence="8 10" id="KW-0411">Iron-sulfur</keyword>
<evidence type="ECO:0000259" key="11">
    <source>
        <dbReference type="PROSITE" id="PS51918"/>
    </source>
</evidence>
<dbReference type="InterPro" id="IPR007197">
    <property type="entry name" value="rSAM"/>
</dbReference>
<dbReference type="InterPro" id="IPR058240">
    <property type="entry name" value="rSAM_sf"/>
</dbReference>
<comment type="subcellular location">
    <subcellularLocation>
        <location evidence="10">Cytoplasm</location>
    </subcellularLocation>
</comment>
<comment type="caution">
    <text evidence="12">The sequence shown here is derived from an EMBL/GenBank/DDBJ whole genome shotgun (WGS) entry which is preliminary data.</text>
</comment>
<proteinExistence type="inferred from homology"/>
<dbReference type="PROSITE" id="PS51918">
    <property type="entry name" value="RADICAL_SAM"/>
    <property type="match status" value="1"/>
</dbReference>
<dbReference type="PANTHER" id="PTHR13932:SF5">
    <property type="entry name" value="RADICAL S-ADENOSYL METHIONINE DOMAIN-CONTAINING PROTEIN 1, MITOCHONDRIAL"/>
    <property type="match status" value="1"/>
</dbReference>
<dbReference type="SFLD" id="SFLDS00029">
    <property type="entry name" value="Radical_SAM"/>
    <property type="match status" value="1"/>
</dbReference>
<dbReference type="Gene3D" id="3.20.20.70">
    <property type="entry name" value="Aldolase class I"/>
    <property type="match status" value="1"/>
</dbReference>
<evidence type="ECO:0000256" key="10">
    <source>
        <dbReference type="RuleBase" id="RU364116"/>
    </source>
</evidence>
<keyword evidence="5 10" id="KW-0949">S-adenosyl-L-methionine</keyword>
<dbReference type="CDD" id="cd01335">
    <property type="entry name" value="Radical_SAM"/>
    <property type="match status" value="1"/>
</dbReference>
<evidence type="ECO:0000256" key="6">
    <source>
        <dbReference type="ARBA" id="ARBA00022723"/>
    </source>
</evidence>
<keyword evidence="13" id="KW-1185">Reference proteome</keyword>
<keyword evidence="9 10" id="KW-0143">Chaperone</keyword>
<evidence type="ECO:0000256" key="4">
    <source>
        <dbReference type="ARBA" id="ARBA00022617"/>
    </source>
</evidence>
<feature type="domain" description="Radical SAM core" evidence="11">
    <location>
        <begin position="5"/>
        <end position="241"/>
    </location>
</feature>
<evidence type="ECO:0000256" key="7">
    <source>
        <dbReference type="ARBA" id="ARBA00023004"/>
    </source>
</evidence>
<evidence type="ECO:0000256" key="8">
    <source>
        <dbReference type="ARBA" id="ARBA00023014"/>
    </source>
</evidence>
<dbReference type="InterPro" id="IPR010723">
    <property type="entry name" value="HemN_C"/>
</dbReference>
<dbReference type="RefSeq" id="WP_380692599.1">
    <property type="nucleotide sequence ID" value="NZ_JBHRYR010000002.1"/>
</dbReference>
<protein>
    <recommendedName>
        <fullName evidence="3 10">Heme chaperone HemW</fullName>
    </recommendedName>
</protein>
<dbReference type="InterPro" id="IPR004559">
    <property type="entry name" value="HemW-like"/>
</dbReference>
<organism evidence="12 13">
    <name type="scientific">Saccharospirillum mangrovi</name>
    <dbReference type="NCBI Taxonomy" id="2161747"/>
    <lineage>
        <taxon>Bacteria</taxon>
        <taxon>Pseudomonadati</taxon>
        <taxon>Pseudomonadota</taxon>
        <taxon>Gammaproteobacteria</taxon>
        <taxon>Oceanospirillales</taxon>
        <taxon>Saccharospirillaceae</taxon>
        <taxon>Saccharospirillum</taxon>
    </lineage>
</organism>
<comment type="similarity">
    <text evidence="2">Belongs to the anaerobic coproporphyrinogen-III oxidase family. HemW subfamily.</text>
</comment>
<dbReference type="SFLD" id="SFLDG01065">
    <property type="entry name" value="anaerobic_coproporphyrinogen-I"/>
    <property type="match status" value="1"/>
</dbReference>
<dbReference type="Pfam" id="PF06969">
    <property type="entry name" value="HemN_C"/>
    <property type="match status" value="1"/>
</dbReference>
<keyword evidence="10" id="KW-0004">4Fe-4S</keyword>
<gene>
    <name evidence="12" type="primary">hemW</name>
    <name evidence="12" type="ORF">ACFOOG_01245</name>
</gene>
<dbReference type="Proteomes" id="UP001595617">
    <property type="component" value="Unassembled WGS sequence"/>
</dbReference>
<reference evidence="13" key="1">
    <citation type="journal article" date="2019" name="Int. J. Syst. Evol. Microbiol.">
        <title>The Global Catalogue of Microorganisms (GCM) 10K type strain sequencing project: providing services to taxonomists for standard genome sequencing and annotation.</title>
        <authorList>
            <consortium name="The Broad Institute Genomics Platform"/>
            <consortium name="The Broad Institute Genome Sequencing Center for Infectious Disease"/>
            <person name="Wu L."/>
            <person name="Ma J."/>
        </authorList>
    </citation>
    <scope>NUCLEOTIDE SEQUENCE [LARGE SCALE GENOMIC DNA]</scope>
    <source>
        <strain evidence="13">IBRC 10765</strain>
    </source>
</reference>
<evidence type="ECO:0000256" key="9">
    <source>
        <dbReference type="ARBA" id="ARBA00023186"/>
    </source>
</evidence>
<evidence type="ECO:0000256" key="5">
    <source>
        <dbReference type="ARBA" id="ARBA00022691"/>
    </source>
</evidence>
<keyword evidence="10" id="KW-0963">Cytoplasm</keyword>
<dbReference type="NCBIfam" id="TIGR00539">
    <property type="entry name" value="hemN_rel"/>
    <property type="match status" value="1"/>
</dbReference>
<keyword evidence="7 10" id="KW-0408">Iron</keyword>
<keyword evidence="4 10" id="KW-0349">Heme</keyword>
<dbReference type="InterPro" id="IPR006638">
    <property type="entry name" value="Elp3/MiaA/NifB-like_rSAM"/>
</dbReference>
<dbReference type="SFLD" id="SFLDG01082">
    <property type="entry name" value="B12-binding_domain_containing"/>
    <property type="match status" value="1"/>
</dbReference>
<comment type="function">
    <text evidence="10">Probably acts as a heme chaperone, transferring heme to an unknown acceptor. Binds one molecule of heme per monomer, possibly covalently. Binds 1 [4Fe-4S] cluster. The cluster is coordinated with 3 cysteines and an exchangeable S-adenosyl-L-methionine.</text>
</comment>
<evidence type="ECO:0000256" key="1">
    <source>
        <dbReference type="ARBA" id="ARBA00001966"/>
    </source>
</evidence>
<dbReference type="InterPro" id="IPR013785">
    <property type="entry name" value="Aldolase_TIM"/>
</dbReference>
<evidence type="ECO:0000313" key="12">
    <source>
        <dbReference type="EMBL" id="MFC3851443.1"/>
    </source>
</evidence>
<dbReference type="InterPro" id="IPR034505">
    <property type="entry name" value="Coproporphyrinogen-III_oxidase"/>
</dbReference>
<dbReference type="SFLD" id="SFLDF00562">
    <property type="entry name" value="HemN-like__clustered_with_heat"/>
    <property type="match status" value="1"/>
</dbReference>
<dbReference type="SFLD" id="SFLDF00288">
    <property type="entry name" value="HemN-like__clustered_with_nucl"/>
    <property type="match status" value="1"/>
</dbReference>
<sequence length="380" mass="42796">MNALNPERIPLGLYVHFPWCVRKCPYCDFNSHTHQGQLPETAYVSQLIVDLQDELARVPERRISSVFFGGGTPSLISGRELTRFLDVLRASGQLAEDVEITLEANPGTVERQYFADYVAAGVNRFSLGVQSFDDQALKALGRIHNGDDVYRAWDLLQQLNVQRINIDLMHGLPKQTPAGALDDLNKALVLDPGHLSWYQLTIEPNTVFYRQQPTLPSDDVLETIELEGQALLAARGYAQYEISAYAKPGHDCRHNQTYWTFGDYLGIGAGAHGKITTPDGILRTQRTRMPERYQNAIDFGRKVHTVATADLPFEYMLNALRLKNGTPPHLFNERTGLPLSDLEPTLSQWQQKGMMHTERHALTERGWWFYNDVAGGFIGG</sequence>
<comment type="cofactor">
    <cofactor evidence="1">
        <name>[4Fe-4S] cluster</name>
        <dbReference type="ChEBI" id="CHEBI:49883"/>
    </cofactor>
</comment>
<evidence type="ECO:0000256" key="2">
    <source>
        <dbReference type="ARBA" id="ARBA00006100"/>
    </source>
</evidence>
<keyword evidence="6 10" id="KW-0479">Metal-binding</keyword>
<evidence type="ECO:0000313" key="13">
    <source>
        <dbReference type="Proteomes" id="UP001595617"/>
    </source>
</evidence>
<dbReference type="PANTHER" id="PTHR13932">
    <property type="entry name" value="COPROPORPHYRINIGEN III OXIDASE"/>
    <property type="match status" value="1"/>
</dbReference>
<accession>A0ABV7ZUL0</accession>
<dbReference type="EMBL" id="JBHRYR010000002">
    <property type="protein sequence ID" value="MFC3851443.1"/>
    <property type="molecule type" value="Genomic_DNA"/>
</dbReference>
<evidence type="ECO:0000256" key="3">
    <source>
        <dbReference type="ARBA" id="ARBA00017228"/>
    </source>
</evidence>
<dbReference type="SMART" id="SM00729">
    <property type="entry name" value="Elp3"/>
    <property type="match status" value="1"/>
</dbReference>